<sequence>MIKELTYIGKNNCQIMHIRNTTEITGMTYLRACTDIACGWKGVMLLSSTYPVCPPE</sequence>
<evidence type="ECO:0000313" key="2">
    <source>
        <dbReference type="Proteomes" id="UP000004995"/>
    </source>
</evidence>
<dbReference type="InParanoid" id="K3ZBQ3"/>
<keyword evidence="2" id="KW-1185">Reference proteome</keyword>
<dbReference type="HOGENOM" id="CLU_3017857_0_0_1"/>
<organism evidence="1 2">
    <name type="scientific">Setaria italica</name>
    <name type="common">Foxtail millet</name>
    <name type="synonym">Panicum italicum</name>
    <dbReference type="NCBI Taxonomy" id="4555"/>
    <lineage>
        <taxon>Eukaryota</taxon>
        <taxon>Viridiplantae</taxon>
        <taxon>Streptophyta</taxon>
        <taxon>Embryophyta</taxon>
        <taxon>Tracheophyta</taxon>
        <taxon>Spermatophyta</taxon>
        <taxon>Magnoliopsida</taxon>
        <taxon>Liliopsida</taxon>
        <taxon>Poales</taxon>
        <taxon>Poaceae</taxon>
        <taxon>PACMAD clade</taxon>
        <taxon>Panicoideae</taxon>
        <taxon>Panicodae</taxon>
        <taxon>Paniceae</taxon>
        <taxon>Cenchrinae</taxon>
        <taxon>Setaria</taxon>
    </lineage>
</organism>
<dbReference type="Gramene" id="KQL17209">
    <property type="protein sequence ID" value="KQL17209"/>
    <property type="gene ID" value="SETIT_023974mg"/>
</dbReference>
<dbReference type="EnsemblPlants" id="KQL17209">
    <property type="protein sequence ID" value="KQL17209"/>
    <property type="gene ID" value="SETIT_023974mg"/>
</dbReference>
<accession>K3ZBQ3</accession>
<name>K3ZBQ3_SETIT</name>
<dbReference type="EMBL" id="AGNK02002121">
    <property type="status" value="NOT_ANNOTATED_CDS"/>
    <property type="molecule type" value="Genomic_DNA"/>
</dbReference>
<dbReference type="Proteomes" id="UP000004995">
    <property type="component" value="Unassembled WGS sequence"/>
</dbReference>
<protein>
    <submittedName>
        <fullName evidence="1">Uncharacterized protein</fullName>
    </submittedName>
</protein>
<proteinExistence type="predicted"/>
<dbReference type="AlphaFoldDB" id="K3ZBQ3"/>
<reference evidence="2" key="1">
    <citation type="journal article" date="2012" name="Nat. Biotechnol.">
        <title>Reference genome sequence of the model plant Setaria.</title>
        <authorList>
            <person name="Bennetzen J.L."/>
            <person name="Schmutz J."/>
            <person name="Wang H."/>
            <person name="Percifield R."/>
            <person name="Hawkins J."/>
            <person name="Pontaroli A.C."/>
            <person name="Estep M."/>
            <person name="Feng L."/>
            <person name="Vaughn J.N."/>
            <person name="Grimwood J."/>
            <person name="Jenkins J."/>
            <person name="Barry K."/>
            <person name="Lindquist E."/>
            <person name="Hellsten U."/>
            <person name="Deshpande S."/>
            <person name="Wang X."/>
            <person name="Wu X."/>
            <person name="Mitros T."/>
            <person name="Triplett J."/>
            <person name="Yang X."/>
            <person name="Ye C.Y."/>
            <person name="Mauro-Herrera M."/>
            <person name="Wang L."/>
            <person name="Li P."/>
            <person name="Sharma M."/>
            <person name="Sharma R."/>
            <person name="Ronald P.C."/>
            <person name="Panaud O."/>
            <person name="Kellogg E.A."/>
            <person name="Brutnell T.P."/>
            <person name="Doust A.N."/>
            <person name="Tuskan G.A."/>
            <person name="Rokhsar D."/>
            <person name="Devos K.M."/>
        </authorList>
    </citation>
    <scope>NUCLEOTIDE SEQUENCE [LARGE SCALE GENOMIC DNA]</scope>
    <source>
        <strain evidence="2">cv. Yugu1</strain>
    </source>
</reference>
<reference evidence="1" key="2">
    <citation type="submission" date="2018-08" db="UniProtKB">
        <authorList>
            <consortium name="EnsemblPlants"/>
        </authorList>
    </citation>
    <scope>IDENTIFICATION</scope>
    <source>
        <strain evidence="1">Yugu1</strain>
    </source>
</reference>
<evidence type="ECO:0000313" key="1">
    <source>
        <dbReference type="EnsemblPlants" id="KQL17209"/>
    </source>
</evidence>